<dbReference type="InterPro" id="IPR000297">
    <property type="entry name" value="PPIase_PpiC"/>
</dbReference>
<dbReference type="PROSITE" id="PS50198">
    <property type="entry name" value="PPIC_PPIASE_2"/>
    <property type="match status" value="1"/>
</dbReference>
<dbReference type="GO" id="GO:0003755">
    <property type="term" value="F:peptidyl-prolyl cis-trans isomerase activity"/>
    <property type="evidence" value="ECO:0007669"/>
    <property type="project" value="InterPro"/>
</dbReference>
<accession>A0A6J5ZGP7</accession>
<dbReference type="Gene3D" id="3.10.50.40">
    <property type="match status" value="1"/>
</dbReference>
<reference evidence="2" key="1">
    <citation type="submission" date="2020-05" db="EMBL/GenBank/DDBJ databases">
        <authorList>
            <person name="Chiriac C."/>
            <person name="Salcher M."/>
            <person name="Ghai R."/>
            <person name="Kavagutti S V."/>
        </authorList>
    </citation>
    <scope>NUCLEOTIDE SEQUENCE</scope>
</reference>
<dbReference type="InterPro" id="IPR046357">
    <property type="entry name" value="PPIase_dom_sf"/>
</dbReference>
<proteinExistence type="predicted"/>
<dbReference type="InterPro" id="IPR050245">
    <property type="entry name" value="PrsA_foldase"/>
</dbReference>
<name>A0A6J5ZGP7_9ZZZZ</name>
<feature type="domain" description="PpiC" evidence="1">
    <location>
        <begin position="190"/>
        <end position="297"/>
    </location>
</feature>
<dbReference type="PANTHER" id="PTHR47245">
    <property type="entry name" value="PEPTIDYLPROLYL ISOMERASE"/>
    <property type="match status" value="1"/>
</dbReference>
<evidence type="ECO:0000259" key="1">
    <source>
        <dbReference type="PROSITE" id="PS50198"/>
    </source>
</evidence>
<sequence length="370" mass="38179">MTVKASAGSVSVRNLVKTTRTLPIAALLFALLMAVIGSSCTAVNPTALTVNKWSLSDSDFQSQIEAFSKVYESSGGASSLRSADGNSWATSYTAAFLNDQLSLQLAQLGVAQRGLTVTDADRASAKTLLEKNFTAGSGASVFGDLPVSYQQTLINGVAAQNVLSEAVLAEAQTDEGLRKLYESTKDQYQGDLVCASHILVLAGTGSSNSTPTDAQYATALASINDIQSHLKGTTNFAALAAAKSQDTGSATAGGALPCGPAGTFVTEFDKATWAQPIGVVGAPVKTKFGYHLILVTARGKLTFEQLKESLKMAVTDNADAIVGAELARIAADAQISVNGRYGQFDPTTAKIVAPAGATPSSTTIDALPLQ</sequence>
<dbReference type="PANTHER" id="PTHR47245:SF2">
    <property type="entry name" value="PEPTIDYL-PROLYL CIS-TRANS ISOMERASE HP_0175-RELATED"/>
    <property type="match status" value="1"/>
</dbReference>
<dbReference type="SUPFAM" id="SSF54534">
    <property type="entry name" value="FKBP-like"/>
    <property type="match status" value="1"/>
</dbReference>
<dbReference type="EMBL" id="CAESAL010000025">
    <property type="protein sequence ID" value="CAB4340137.1"/>
    <property type="molecule type" value="Genomic_DNA"/>
</dbReference>
<organism evidence="2">
    <name type="scientific">freshwater metagenome</name>
    <dbReference type="NCBI Taxonomy" id="449393"/>
    <lineage>
        <taxon>unclassified sequences</taxon>
        <taxon>metagenomes</taxon>
        <taxon>ecological metagenomes</taxon>
    </lineage>
</organism>
<protein>
    <submittedName>
        <fullName evidence="2">Unannotated protein</fullName>
    </submittedName>
</protein>
<gene>
    <name evidence="2" type="ORF">UFOPK3331_00909</name>
</gene>
<evidence type="ECO:0000313" key="2">
    <source>
        <dbReference type="EMBL" id="CAB4340137.1"/>
    </source>
</evidence>
<dbReference type="AlphaFoldDB" id="A0A6J5ZGP7"/>
<dbReference type="Pfam" id="PF13616">
    <property type="entry name" value="Rotamase_3"/>
    <property type="match status" value="1"/>
</dbReference>